<dbReference type="RefSeq" id="XP_022093185.1">
    <property type="nucleotide sequence ID" value="XM_022237493.1"/>
</dbReference>
<accession>A0A8B7YL67</accession>
<evidence type="ECO:0000256" key="11">
    <source>
        <dbReference type="ARBA" id="ARBA00023315"/>
    </source>
</evidence>
<evidence type="ECO:0000313" key="14">
    <source>
        <dbReference type="Proteomes" id="UP000694845"/>
    </source>
</evidence>
<keyword evidence="7" id="KW-0808">Transferase</keyword>
<dbReference type="Pfam" id="PF04389">
    <property type="entry name" value="Peptidase_M28"/>
    <property type="match status" value="1"/>
</dbReference>
<dbReference type="CDD" id="cd03880">
    <property type="entry name" value="M28_QC_like"/>
    <property type="match status" value="1"/>
</dbReference>
<comment type="catalytic activity">
    <reaction evidence="1">
        <text>N-terminal L-glutaminyl-[peptide] = N-terminal 5-oxo-L-prolyl-[peptide] + NH4(+)</text>
        <dbReference type="Rhea" id="RHEA:23652"/>
        <dbReference type="Rhea" id="RHEA-COMP:11736"/>
        <dbReference type="Rhea" id="RHEA-COMP:11846"/>
        <dbReference type="ChEBI" id="CHEBI:28938"/>
        <dbReference type="ChEBI" id="CHEBI:64722"/>
        <dbReference type="ChEBI" id="CHEBI:87215"/>
        <dbReference type="EC" id="2.3.2.5"/>
    </reaction>
</comment>
<organism evidence="14 15">
    <name type="scientific">Acanthaster planci</name>
    <name type="common">Crown-of-thorns starfish</name>
    <dbReference type="NCBI Taxonomy" id="133434"/>
    <lineage>
        <taxon>Eukaryota</taxon>
        <taxon>Metazoa</taxon>
        <taxon>Echinodermata</taxon>
        <taxon>Eleutherozoa</taxon>
        <taxon>Asterozoa</taxon>
        <taxon>Asteroidea</taxon>
        <taxon>Valvatacea</taxon>
        <taxon>Valvatida</taxon>
        <taxon>Acanthasteridae</taxon>
        <taxon>Acanthaster</taxon>
    </lineage>
</organism>
<dbReference type="KEGG" id="aplc:110980629"/>
<comment type="similarity">
    <text evidence="3">Belongs to the glutaminyl-peptide cyclotransferase family.</text>
</comment>
<feature type="transmembrane region" description="Helical" evidence="12">
    <location>
        <begin position="60"/>
        <end position="83"/>
    </location>
</feature>
<name>A0A8B7YL67_ACAPL</name>
<dbReference type="Proteomes" id="UP000694845">
    <property type="component" value="Unplaced"/>
</dbReference>
<dbReference type="GO" id="GO:0005576">
    <property type="term" value="C:extracellular region"/>
    <property type="evidence" value="ECO:0007669"/>
    <property type="project" value="UniProtKB-SubCell"/>
</dbReference>
<dbReference type="AlphaFoldDB" id="A0A8B7YL67"/>
<dbReference type="PANTHER" id="PTHR12283">
    <property type="entry name" value="GLUTAMINYL-PEPTIDE CYCLOTRANSFERASE"/>
    <property type="match status" value="1"/>
</dbReference>
<dbReference type="GO" id="GO:0016603">
    <property type="term" value="F:glutaminyl-peptide cyclotransferase activity"/>
    <property type="evidence" value="ECO:0007669"/>
    <property type="project" value="UniProtKB-EC"/>
</dbReference>
<dbReference type="OrthoDB" id="3907302at2759"/>
<evidence type="ECO:0000256" key="10">
    <source>
        <dbReference type="ARBA" id="ARBA00023157"/>
    </source>
</evidence>
<keyword evidence="12" id="KW-0472">Membrane</keyword>
<evidence type="ECO:0000256" key="9">
    <source>
        <dbReference type="ARBA" id="ARBA00022833"/>
    </source>
</evidence>
<dbReference type="InterPro" id="IPR037457">
    <property type="entry name" value="M28_QC"/>
</dbReference>
<evidence type="ECO:0000256" key="4">
    <source>
        <dbReference type="ARBA" id="ARBA00012012"/>
    </source>
</evidence>
<evidence type="ECO:0000256" key="8">
    <source>
        <dbReference type="ARBA" id="ARBA00022723"/>
    </source>
</evidence>
<dbReference type="EC" id="2.3.2.5" evidence="4"/>
<dbReference type="GeneID" id="110980629"/>
<dbReference type="Gene3D" id="3.40.630.10">
    <property type="entry name" value="Zn peptidases"/>
    <property type="match status" value="1"/>
</dbReference>
<keyword evidence="10" id="KW-1015">Disulfide bond</keyword>
<dbReference type="GO" id="GO:0008270">
    <property type="term" value="F:zinc ion binding"/>
    <property type="evidence" value="ECO:0007669"/>
    <property type="project" value="TreeGrafter"/>
</dbReference>
<comment type="subcellular location">
    <subcellularLocation>
        <location evidence="2">Secreted</location>
    </subcellularLocation>
</comment>
<gene>
    <name evidence="15 16" type="primary">LOC110980629</name>
</gene>
<dbReference type="InterPro" id="IPR040234">
    <property type="entry name" value="QC/QCL"/>
</dbReference>
<keyword evidence="14" id="KW-1185">Reference proteome</keyword>
<evidence type="ECO:0000256" key="5">
    <source>
        <dbReference type="ARBA" id="ARBA00016861"/>
    </source>
</evidence>
<evidence type="ECO:0000259" key="13">
    <source>
        <dbReference type="Pfam" id="PF04389"/>
    </source>
</evidence>
<proteinExistence type="inferred from homology"/>
<evidence type="ECO:0000256" key="1">
    <source>
        <dbReference type="ARBA" id="ARBA00000001"/>
    </source>
</evidence>
<keyword evidence="12" id="KW-0812">Transmembrane</keyword>
<evidence type="ECO:0000256" key="7">
    <source>
        <dbReference type="ARBA" id="ARBA00022679"/>
    </source>
</evidence>
<evidence type="ECO:0000313" key="15">
    <source>
        <dbReference type="RefSeq" id="XP_022093185.1"/>
    </source>
</evidence>
<reference evidence="15 16" key="1">
    <citation type="submission" date="2025-04" db="UniProtKB">
        <authorList>
            <consortium name="RefSeq"/>
        </authorList>
    </citation>
    <scope>IDENTIFICATION</scope>
</reference>
<evidence type="ECO:0000256" key="6">
    <source>
        <dbReference type="ARBA" id="ARBA00022525"/>
    </source>
</evidence>
<dbReference type="RefSeq" id="XP_022093186.1">
    <property type="nucleotide sequence ID" value="XM_022237494.1"/>
</dbReference>
<dbReference type="SUPFAM" id="SSF53187">
    <property type="entry name" value="Zn-dependent exopeptidases"/>
    <property type="match status" value="1"/>
</dbReference>
<dbReference type="InterPro" id="IPR007484">
    <property type="entry name" value="Peptidase_M28"/>
</dbReference>
<evidence type="ECO:0000256" key="12">
    <source>
        <dbReference type="SAM" id="Phobius"/>
    </source>
</evidence>
<evidence type="ECO:0000313" key="16">
    <source>
        <dbReference type="RefSeq" id="XP_022093186.1"/>
    </source>
</evidence>
<keyword evidence="8" id="KW-0479">Metal-binding</keyword>
<evidence type="ECO:0000256" key="3">
    <source>
        <dbReference type="ARBA" id="ARBA00006014"/>
    </source>
</evidence>
<feature type="domain" description="Peptidase M28" evidence="13">
    <location>
        <begin position="208"/>
        <end position="439"/>
    </location>
</feature>
<protein>
    <recommendedName>
        <fullName evidence="5">Glutaminyl-peptide cyclotransferase</fullName>
        <ecNumber evidence="4">2.3.2.5</ecNumber>
    </recommendedName>
</protein>
<keyword evidence="9" id="KW-0862">Zinc</keyword>
<keyword evidence="6" id="KW-0964">Secreted</keyword>
<evidence type="ECO:0000256" key="2">
    <source>
        <dbReference type="ARBA" id="ARBA00004613"/>
    </source>
</evidence>
<dbReference type="FunFam" id="3.40.630.10:FF:000029">
    <property type="entry name" value="Glutaminyl-peptide cyclotransferase"/>
    <property type="match status" value="1"/>
</dbReference>
<dbReference type="PANTHER" id="PTHR12283:SF6">
    <property type="entry name" value="GLUTAMINYL-PEPTIDE CYCLOTRANSFERASE-RELATED"/>
    <property type="match status" value="1"/>
</dbReference>
<sequence length="450" mass="50784">MAIWSARRYFENVLYYSVPVDHTGSLNNEQTRKDQHLAMGMHVSEGTALSCRKRRLINCFFGLIVVFTMLSMVVLTLFLFGVIPGDGCGMEDGCSRDVAEEVDAIDDILQVSTAAPVLSLNDQKMEHRPKKLTQSKLREFAALTDIDRFMGPEILDPLLRVRVPGTPGNAEVRQFIVSSLQSLQSWDIEEDQSTHWTPHNRANTDFVNVIATLRNPNAQPESDLKLVLACHYDSKHFPNDEFIGATDSAVPCAMLLDLAHNLKASLDAKTYMPYTLQLIFFDGEEAFVQWTSTDSLYGSRHLAQKWANMPHHSVSKQKVLDGIGLFVLLDLLGTSSPNFKNFFSTNTQSNRMYKHLQNIENRLAQNNELISYSEDGPYFSGSTSRGMIEDDHKPFLERGVDVVHVIATPFPSVWHRPTDNKSALNRNTIANLNKIFHVFVAEFLHLKPPQ</sequence>
<keyword evidence="11" id="KW-0012">Acyltransferase</keyword>
<keyword evidence="12" id="KW-1133">Transmembrane helix</keyword>